<protein>
    <submittedName>
        <fullName evidence="1">Uncharacterized protein</fullName>
    </submittedName>
</protein>
<gene>
    <name evidence="1" type="ORF">THAOC_01247</name>
</gene>
<dbReference type="Gene3D" id="3.40.630.30">
    <property type="match status" value="1"/>
</dbReference>
<evidence type="ECO:0000313" key="1">
    <source>
        <dbReference type="EMBL" id="EJK76958.1"/>
    </source>
</evidence>
<name>K0TE13_THAOC</name>
<dbReference type="OrthoDB" id="47374at2759"/>
<dbReference type="AlphaFoldDB" id="K0TE13"/>
<dbReference type="Proteomes" id="UP000266841">
    <property type="component" value="Unassembled WGS sequence"/>
</dbReference>
<keyword evidence="2" id="KW-1185">Reference proteome</keyword>
<dbReference type="eggNOG" id="KOG3138">
    <property type="taxonomic scope" value="Eukaryota"/>
</dbReference>
<organism evidence="1 2">
    <name type="scientific">Thalassiosira oceanica</name>
    <name type="common">Marine diatom</name>
    <dbReference type="NCBI Taxonomy" id="159749"/>
    <lineage>
        <taxon>Eukaryota</taxon>
        <taxon>Sar</taxon>
        <taxon>Stramenopiles</taxon>
        <taxon>Ochrophyta</taxon>
        <taxon>Bacillariophyta</taxon>
        <taxon>Coscinodiscophyceae</taxon>
        <taxon>Thalassiosirophycidae</taxon>
        <taxon>Thalassiosirales</taxon>
        <taxon>Thalassiosiraceae</taxon>
        <taxon>Thalassiosira</taxon>
    </lineage>
</organism>
<sequence>MGTLDVEFGVVNADNVEQVWSLEFSCHTLPLSLYIANDNHLVRARLFWKLKKIDQACFPVTYNQKYYDGLVKKPDEDLVKFAYFGGLAVGAIATRIEDIPKR</sequence>
<accession>K0TE13</accession>
<proteinExistence type="predicted"/>
<evidence type="ECO:0000313" key="2">
    <source>
        <dbReference type="Proteomes" id="UP000266841"/>
    </source>
</evidence>
<reference evidence="1 2" key="1">
    <citation type="journal article" date="2012" name="Genome Biol.">
        <title>Genome and low-iron response of an oceanic diatom adapted to chronic iron limitation.</title>
        <authorList>
            <person name="Lommer M."/>
            <person name="Specht M."/>
            <person name="Roy A.S."/>
            <person name="Kraemer L."/>
            <person name="Andreson R."/>
            <person name="Gutowska M.A."/>
            <person name="Wolf J."/>
            <person name="Bergner S.V."/>
            <person name="Schilhabel M.B."/>
            <person name="Klostermeier U.C."/>
            <person name="Beiko R.G."/>
            <person name="Rosenstiel P."/>
            <person name="Hippler M."/>
            <person name="Laroche J."/>
        </authorList>
    </citation>
    <scope>NUCLEOTIDE SEQUENCE [LARGE SCALE GENOMIC DNA]</scope>
    <source>
        <strain evidence="1 2">CCMP1005</strain>
    </source>
</reference>
<dbReference type="EMBL" id="AGNL01001513">
    <property type="protein sequence ID" value="EJK76958.1"/>
    <property type="molecule type" value="Genomic_DNA"/>
</dbReference>
<comment type="caution">
    <text evidence="1">The sequence shown here is derived from an EMBL/GenBank/DDBJ whole genome shotgun (WGS) entry which is preliminary data.</text>
</comment>